<sequence>MEYVIKRIDKSQIKNLKLLFCSVYHKNHTDLEGIDKKFQTSEFGLEYLG</sequence>
<organism evidence="1">
    <name type="scientific">marine metagenome</name>
    <dbReference type="NCBI Taxonomy" id="408172"/>
    <lineage>
        <taxon>unclassified sequences</taxon>
        <taxon>metagenomes</taxon>
        <taxon>ecological metagenomes</taxon>
    </lineage>
</organism>
<accession>A0A383AZ70</accession>
<reference evidence="1" key="1">
    <citation type="submission" date="2018-05" db="EMBL/GenBank/DDBJ databases">
        <authorList>
            <person name="Lanie J.A."/>
            <person name="Ng W.-L."/>
            <person name="Kazmierczak K.M."/>
            <person name="Andrzejewski T.M."/>
            <person name="Davidsen T.M."/>
            <person name="Wayne K.J."/>
            <person name="Tettelin H."/>
            <person name="Glass J.I."/>
            <person name="Rusch D."/>
            <person name="Podicherti R."/>
            <person name="Tsui H.-C.T."/>
            <person name="Winkler M.E."/>
        </authorList>
    </citation>
    <scope>NUCLEOTIDE SEQUENCE</scope>
</reference>
<dbReference type="EMBL" id="UINC01196127">
    <property type="protein sequence ID" value="SVE13002.1"/>
    <property type="molecule type" value="Genomic_DNA"/>
</dbReference>
<gene>
    <name evidence="1" type="ORF">METZ01_LOCUS465856</name>
</gene>
<evidence type="ECO:0000313" key="1">
    <source>
        <dbReference type="EMBL" id="SVE13002.1"/>
    </source>
</evidence>
<proteinExistence type="predicted"/>
<name>A0A383AZ70_9ZZZZ</name>
<feature type="non-terminal residue" evidence="1">
    <location>
        <position position="49"/>
    </location>
</feature>
<dbReference type="AlphaFoldDB" id="A0A383AZ70"/>
<protein>
    <submittedName>
        <fullName evidence="1">Uncharacterized protein</fullName>
    </submittedName>
</protein>